<evidence type="ECO:0000256" key="4">
    <source>
        <dbReference type="ARBA" id="ARBA00022679"/>
    </source>
</evidence>
<accession>A0A7J4JLT3</accession>
<evidence type="ECO:0000313" key="9">
    <source>
        <dbReference type="EMBL" id="HIH16226.1"/>
    </source>
</evidence>
<dbReference type="PROSITE" id="PS50109">
    <property type="entry name" value="HIS_KIN"/>
    <property type="match status" value="1"/>
</dbReference>
<dbReference type="SMART" id="SM00387">
    <property type="entry name" value="HATPase_c"/>
    <property type="match status" value="1"/>
</dbReference>
<dbReference type="InterPro" id="IPR036097">
    <property type="entry name" value="HisK_dim/P_sf"/>
</dbReference>
<dbReference type="PANTHER" id="PTHR43711:SF31">
    <property type="entry name" value="HISTIDINE KINASE"/>
    <property type="match status" value="1"/>
</dbReference>
<feature type="domain" description="Histidine kinase" evidence="8">
    <location>
        <begin position="51"/>
        <end position="268"/>
    </location>
</feature>
<keyword evidence="4" id="KW-0808">Transferase</keyword>
<dbReference type="PANTHER" id="PTHR43711">
    <property type="entry name" value="TWO-COMPONENT HISTIDINE KINASE"/>
    <property type="match status" value="1"/>
</dbReference>
<dbReference type="Gene3D" id="1.10.287.130">
    <property type="match status" value="1"/>
</dbReference>
<gene>
    <name evidence="9" type="ORF">HA252_02365</name>
</gene>
<dbReference type="PRINTS" id="PR00344">
    <property type="entry name" value="BCTRLSENSOR"/>
</dbReference>
<keyword evidence="6" id="KW-0902">Two-component regulatory system</keyword>
<dbReference type="InterPro" id="IPR003594">
    <property type="entry name" value="HATPase_dom"/>
</dbReference>
<comment type="caution">
    <text evidence="9">The sequence shown here is derived from an EMBL/GenBank/DDBJ whole genome shotgun (WGS) entry which is preliminary data.</text>
</comment>
<dbReference type="SUPFAM" id="SSF47384">
    <property type="entry name" value="Homodimeric domain of signal transducing histidine kinase"/>
    <property type="match status" value="1"/>
</dbReference>
<dbReference type="InterPro" id="IPR001020">
    <property type="entry name" value="PTS_HPr_His_P_site"/>
</dbReference>
<dbReference type="FunFam" id="1.10.287.130:FF:000001">
    <property type="entry name" value="Two-component sensor histidine kinase"/>
    <property type="match status" value="1"/>
</dbReference>
<keyword evidence="5" id="KW-0418">Kinase</keyword>
<feature type="non-terminal residue" evidence="9">
    <location>
        <position position="272"/>
    </location>
</feature>
<keyword evidence="7" id="KW-0472">Membrane</keyword>
<dbReference type="InterPro" id="IPR004358">
    <property type="entry name" value="Sig_transdc_His_kin-like_C"/>
</dbReference>
<dbReference type="Pfam" id="PF00512">
    <property type="entry name" value="HisKA"/>
    <property type="match status" value="1"/>
</dbReference>
<evidence type="ECO:0000256" key="5">
    <source>
        <dbReference type="ARBA" id="ARBA00022777"/>
    </source>
</evidence>
<dbReference type="CDD" id="cd00082">
    <property type="entry name" value="HisKA"/>
    <property type="match status" value="1"/>
</dbReference>
<evidence type="ECO:0000256" key="6">
    <source>
        <dbReference type="ARBA" id="ARBA00023012"/>
    </source>
</evidence>
<evidence type="ECO:0000313" key="10">
    <source>
        <dbReference type="Proteomes" id="UP000564964"/>
    </source>
</evidence>
<dbReference type="Pfam" id="PF02518">
    <property type="entry name" value="HATPase_c"/>
    <property type="match status" value="1"/>
</dbReference>
<evidence type="ECO:0000256" key="7">
    <source>
        <dbReference type="ARBA" id="ARBA00023136"/>
    </source>
</evidence>
<organism evidence="9 10">
    <name type="scientific">Candidatus Iainarchaeum sp</name>
    <dbReference type="NCBI Taxonomy" id="3101447"/>
    <lineage>
        <taxon>Archaea</taxon>
        <taxon>Candidatus Iainarchaeota</taxon>
        <taxon>Candidatus Iainarchaeia</taxon>
        <taxon>Candidatus Iainarchaeales</taxon>
        <taxon>Candidatus Iainarchaeaceae</taxon>
        <taxon>Candidatus Iainarchaeum</taxon>
    </lineage>
</organism>
<dbReference type="Proteomes" id="UP000564964">
    <property type="component" value="Unassembled WGS sequence"/>
</dbReference>
<dbReference type="GO" id="GO:0000155">
    <property type="term" value="F:phosphorelay sensor kinase activity"/>
    <property type="evidence" value="ECO:0007669"/>
    <property type="project" value="InterPro"/>
</dbReference>
<keyword evidence="3" id="KW-0597">Phosphoprotein</keyword>
<dbReference type="Gene3D" id="3.30.565.10">
    <property type="entry name" value="Histidine kinase-like ATPase, C-terminal domain"/>
    <property type="match status" value="1"/>
</dbReference>
<sequence>MGKTGKPGKTAKAKGLHARPATGLHARLKALEAELARLRQADKLRDEFLDVVSHELKTPLVPIMGYIDIWADETLDPEIKQKSLEIVRRNARRLKNLIDDILLVSKLESGKLEFEFQAADLREVAGKAFEGAKALAEGKKIQLGLEAPADLPQAEVDAPLTGKVLENLVQNAVKFTPENGRVTVKISAGKGKALVQVVDTGIGIEARHLPHLFQKFYQVDSSATRQFGGTGLGLDICKRIVERHNGKIWVESKPGAGSTFSFEVPVKHTGSR</sequence>
<dbReference type="SMART" id="SM00388">
    <property type="entry name" value="HisKA"/>
    <property type="match status" value="1"/>
</dbReference>
<dbReference type="EC" id="2.7.13.3" evidence="2"/>
<evidence type="ECO:0000256" key="1">
    <source>
        <dbReference type="ARBA" id="ARBA00000085"/>
    </source>
</evidence>
<evidence type="ECO:0000259" key="8">
    <source>
        <dbReference type="PROSITE" id="PS50109"/>
    </source>
</evidence>
<dbReference type="AlphaFoldDB" id="A0A7J4JLT3"/>
<proteinExistence type="predicted"/>
<dbReference type="PROSITE" id="PS00369">
    <property type="entry name" value="PTS_HPR_HIS"/>
    <property type="match status" value="1"/>
</dbReference>
<dbReference type="EMBL" id="DUGH01000058">
    <property type="protein sequence ID" value="HIH16226.1"/>
    <property type="molecule type" value="Genomic_DNA"/>
</dbReference>
<dbReference type="SUPFAM" id="SSF55874">
    <property type="entry name" value="ATPase domain of HSP90 chaperone/DNA topoisomerase II/histidine kinase"/>
    <property type="match status" value="1"/>
</dbReference>
<reference evidence="10" key="1">
    <citation type="journal article" date="2020" name="bioRxiv">
        <title>A rank-normalized archaeal taxonomy based on genome phylogeny resolves widespread incomplete and uneven classifications.</title>
        <authorList>
            <person name="Rinke C."/>
            <person name="Chuvochina M."/>
            <person name="Mussig A.J."/>
            <person name="Chaumeil P.-A."/>
            <person name="Waite D.W."/>
            <person name="Whitman W.B."/>
            <person name="Parks D.H."/>
            <person name="Hugenholtz P."/>
        </authorList>
    </citation>
    <scope>NUCLEOTIDE SEQUENCE [LARGE SCALE GENOMIC DNA]</scope>
</reference>
<evidence type="ECO:0000256" key="2">
    <source>
        <dbReference type="ARBA" id="ARBA00012438"/>
    </source>
</evidence>
<dbReference type="InterPro" id="IPR036890">
    <property type="entry name" value="HATPase_C_sf"/>
</dbReference>
<dbReference type="InterPro" id="IPR003661">
    <property type="entry name" value="HisK_dim/P_dom"/>
</dbReference>
<dbReference type="CDD" id="cd16922">
    <property type="entry name" value="HATPase_EvgS-ArcB-TorS-like"/>
    <property type="match status" value="1"/>
</dbReference>
<dbReference type="InterPro" id="IPR005467">
    <property type="entry name" value="His_kinase_dom"/>
</dbReference>
<name>A0A7J4JLT3_9ARCH</name>
<comment type="catalytic activity">
    <reaction evidence="1">
        <text>ATP + protein L-histidine = ADP + protein N-phospho-L-histidine.</text>
        <dbReference type="EC" id="2.7.13.3"/>
    </reaction>
</comment>
<protein>
    <recommendedName>
        <fullName evidence="2">histidine kinase</fullName>
        <ecNumber evidence="2">2.7.13.3</ecNumber>
    </recommendedName>
</protein>
<dbReference type="FunFam" id="3.30.565.10:FF:000006">
    <property type="entry name" value="Sensor histidine kinase WalK"/>
    <property type="match status" value="1"/>
</dbReference>
<evidence type="ECO:0000256" key="3">
    <source>
        <dbReference type="ARBA" id="ARBA00022553"/>
    </source>
</evidence>
<dbReference type="InterPro" id="IPR050736">
    <property type="entry name" value="Sensor_HK_Regulatory"/>
</dbReference>